<dbReference type="AlphaFoldDB" id="A0A8T5GFC2"/>
<dbReference type="Proteomes" id="UP000722459">
    <property type="component" value="Unassembled WGS sequence"/>
</dbReference>
<evidence type="ECO:0000313" key="1">
    <source>
        <dbReference type="EMBL" id="MBT4870675.1"/>
    </source>
</evidence>
<accession>A0A8T5GFC2</accession>
<gene>
    <name evidence="1" type="ORF">HON47_03820</name>
</gene>
<sequence length="109" mass="12057">MVYKKILILISLLLIISLVVAVDLNNDVNSQILDENVGINNGVDVLIGVDVNVPVENVFVISDSALEARSAISLLRTRISLMKDEGFGLVRINDGFFIVRQEFENEVEV</sequence>
<evidence type="ECO:0000313" key="2">
    <source>
        <dbReference type="Proteomes" id="UP000722459"/>
    </source>
</evidence>
<dbReference type="EMBL" id="JABJNZ010000051">
    <property type="protein sequence ID" value="MBT4870675.1"/>
    <property type="molecule type" value="Genomic_DNA"/>
</dbReference>
<comment type="caution">
    <text evidence="1">The sequence shown here is derived from an EMBL/GenBank/DDBJ whole genome shotgun (WGS) entry which is preliminary data.</text>
</comment>
<proteinExistence type="predicted"/>
<name>A0A8T5GFC2_9ARCH</name>
<reference evidence="1" key="1">
    <citation type="journal article" date="2021" name="ISME J.">
        <title>Mercury methylation by metabolically versatile and cosmopolitan marine bacteria.</title>
        <authorList>
            <person name="Lin H."/>
            <person name="Ascher D.B."/>
            <person name="Myung Y."/>
            <person name="Lamborg C.H."/>
            <person name="Hallam S.J."/>
            <person name="Gionfriddo C.M."/>
            <person name="Holt K.E."/>
            <person name="Moreau J.W."/>
        </authorList>
    </citation>
    <scope>NUCLEOTIDE SEQUENCE</scope>
    <source>
        <strain evidence="1">SI075_bin30</strain>
    </source>
</reference>
<protein>
    <submittedName>
        <fullName evidence="1">Uncharacterized protein</fullName>
    </submittedName>
</protein>
<feature type="non-terminal residue" evidence="1">
    <location>
        <position position="109"/>
    </location>
</feature>
<organism evidence="1 2">
    <name type="scientific">Candidatus Iainarchaeum sp</name>
    <dbReference type="NCBI Taxonomy" id="3101447"/>
    <lineage>
        <taxon>Archaea</taxon>
        <taxon>Candidatus Iainarchaeota</taxon>
        <taxon>Candidatus Iainarchaeia</taxon>
        <taxon>Candidatus Iainarchaeales</taxon>
        <taxon>Candidatus Iainarchaeaceae</taxon>
        <taxon>Candidatus Iainarchaeum</taxon>
    </lineage>
</organism>